<dbReference type="EMBL" id="AJYC02000072">
    <property type="protein sequence ID" value="EKT80117.1"/>
    <property type="molecule type" value="Genomic_DNA"/>
</dbReference>
<keyword evidence="2" id="KW-0812">Transmembrane</keyword>
<organism evidence="4 5">
    <name type="scientific">Rhodococcus opacus M213</name>
    <dbReference type="NCBI Taxonomy" id="1129896"/>
    <lineage>
        <taxon>Bacteria</taxon>
        <taxon>Bacillati</taxon>
        <taxon>Actinomycetota</taxon>
        <taxon>Actinomycetes</taxon>
        <taxon>Mycobacteriales</taxon>
        <taxon>Nocardiaceae</taxon>
        <taxon>Rhodococcus</taxon>
    </lineage>
</organism>
<feature type="region of interest" description="Disordered" evidence="1">
    <location>
        <begin position="304"/>
        <end position="340"/>
    </location>
</feature>
<comment type="caution">
    <text evidence="4">The sequence shown here is derived from an EMBL/GenBank/DDBJ whole genome shotgun (WGS) entry which is preliminary data.</text>
</comment>
<feature type="domain" description="DUF4328" evidence="3">
    <location>
        <begin position="138"/>
        <end position="288"/>
    </location>
</feature>
<proteinExistence type="predicted"/>
<protein>
    <recommendedName>
        <fullName evidence="3">DUF4328 domain-containing protein</fullName>
    </recommendedName>
</protein>
<dbReference type="Pfam" id="PF14219">
    <property type="entry name" value="DUF4328"/>
    <property type="match status" value="1"/>
</dbReference>
<feature type="transmembrane region" description="Helical" evidence="2">
    <location>
        <begin position="198"/>
        <end position="217"/>
    </location>
</feature>
<evidence type="ECO:0000259" key="3">
    <source>
        <dbReference type="Pfam" id="PF14219"/>
    </source>
</evidence>
<feature type="transmembrane region" description="Helical" evidence="2">
    <location>
        <begin position="110"/>
        <end position="133"/>
    </location>
</feature>
<evidence type="ECO:0000256" key="2">
    <source>
        <dbReference type="SAM" id="Phobius"/>
    </source>
</evidence>
<evidence type="ECO:0000256" key="1">
    <source>
        <dbReference type="SAM" id="MobiDB-lite"/>
    </source>
</evidence>
<dbReference type="AlphaFoldDB" id="K8XPH8"/>
<dbReference type="InterPro" id="IPR025565">
    <property type="entry name" value="DUF4328"/>
</dbReference>
<reference evidence="4 5" key="1">
    <citation type="journal article" date="2013" name="Genome Announc.">
        <title>Draft Genome Sequence of Rhodococcus opacus Strain M213 Shows a Diverse Catabolic Potential.</title>
        <authorList>
            <person name="Pathak A."/>
            <person name="Green S.J."/>
            <person name="Ogram A."/>
            <person name="Chauhan A."/>
        </authorList>
    </citation>
    <scope>NUCLEOTIDE SEQUENCE [LARGE SCALE GENOMIC DNA]</scope>
    <source>
        <strain evidence="4 5">M213</strain>
    </source>
</reference>
<name>K8XPH8_RHOOP</name>
<feature type="transmembrane region" description="Helical" evidence="2">
    <location>
        <begin position="145"/>
        <end position="178"/>
    </location>
</feature>
<keyword evidence="2" id="KW-1133">Transmembrane helix</keyword>
<feature type="compositionally biased region" description="Basic and acidic residues" evidence="1">
    <location>
        <begin position="313"/>
        <end position="340"/>
    </location>
</feature>
<accession>K8XPH8</accession>
<sequence>MGAEGMSVVVQVCARCAARWPVLGSPAQWCPRCHGVLLAPVRTDQHQPPATRGFRWIARSPLRRSGLAAEAPKAGPTPHYTEIPRWGLHDHVESPSARRDWPELLAGKTASFLTLTAGLYAFAVIAELGRYAVLLRNRTRLIDPTLLAVSDIAVFLGQAGGMLLALLSGVGGVCWLLRMRRRTFARAKTSDPRTPTEVIVGCAVPGLNLVMPGVYLLEVIRRDPRAVRLVRAWWSLWVFGAVLVVFNWFWRSRPGLQAMADGVLLAAFTALVASATAVLALMVLRRLEGRTLKGAKEPVTRWVIATGPPPQTDAEKAAEKAAEKPAEKTSAAGDREAVAP</sequence>
<gene>
    <name evidence="4" type="ORF">WSS_A24095</name>
</gene>
<evidence type="ECO:0000313" key="4">
    <source>
        <dbReference type="EMBL" id="EKT80117.1"/>
    </source>
</evidence>
<evidence type="ECO:0000313" key="5">
    <source>
        <dbReference type="Proteomes" id="UP000005951"/>
    </source>
</evidence>
<feature type="transmembrane region" description="Helical" evidence="2">
    <location>
        <begin position="229"/>
        <end position="250"/>
    </location>
</feature>
<keyword evidence="2" id="KW-0472">Membrane</keyword>
<dbReference type="Proteomes" id="UP000005951">
    <property type="component" value="Unassembled WGS sequence"/>
</dbReference>
<feature type="transmembrane region" description="Helical" evidence="2">
    <location>
        <begin position="262"/>
        <end position="284"/>
    </location>
</feature>